<proteinExistence type="predicted"/>
<keyword evidence="1" id="KW-0328">Glycosyltransferase</keyword>
<dbReference type="RefSeq" id="WP_111629857.1">
    <property type="nucleotide sequence ID" value="NZ_QLMC01000004.1"/>
</dbReference>
<gene>
    <name evidence="5" type="ORF">LX87_03839</name>
</gene>
<dbReference type="AlphaFoldDB" id="A0A327X1I8"/>
<evidence type="ECO:0000259" key="4">
    <source>
        <dbReference type="Pfam" id="PF04577"/>
    </source>
</evidence>
<evidence type="ECO:0000313" key="5">
    <source>
        <dbReference type="EMBL" id="RAJ96089.1"/>
    </source>
</evidence>
<protein>
    <submittedName>
        <fullName evidence="5">Uncharacterized protein DUF563</fullName>
    </submittedName>
</protein>
<keyword evidence="2" id="KW-0808">Transferase</keyword>
<dbReference type="OrthoDB" id="1156086at2"/>
<evidence type="ECO:0000256" key="1">
    <source>
        <dbReference type="ARBA" id="ARBA00022676"/>
    </source>
</evidence>
<dbReference type="InterPro" id="IPR007657">
    <property type="entry name" value="Glycosyltransferase_61"/>
</dbReference>
<dbReference type="Proteomes" id="UP000248790">
    <property type="component" value="Unassembled WGS sequence"/>
</dbReference>
<keyword evidence="3" id="KW-0325">Glycoprotein</keyword>
<feature type="domain" description="Glycosyltransferase 61 catalytic" evidence="4">
    <location>
        <begin position="121"/>
        <end position="292"/>
    </location>
</feature>
<dbReference type="EMBL" id="QLMC01000004">
    <property type="protein sequence ID" value="RAJ96089.1"/>
    <property type="molecule type" value="Genomic_DNA"/>
</dbReference>
<evidence type="ECO:0000256" key="3">
    <source>
        <dbReference type="ARBA" id="ARBA00023180"/>
    </source>
</evidence>
<accession>A0A327X1I8</accession>
<keyword evidence="6" id="KW-1185">Reference proteome</keyword>
<sequence length="364" mass="41237">MTTAIVQKSLKLLRRLALQVQIGNVKGKAPEFAFEPEEQEKLFGPYGEADGLYVWKLNDVVCSGLYGGAIINKFNQLYLRFVSFPWGKTLHPVSSFPYVGKNVAEIDKAIYLITPEALNNYYHWVVDLLPRLLVLQKYNLNDLKDRVIILHHNAKLYETNSLAMLGIDKDKVFRLKPFETVKVKDLVVADYHGLNKPFPSWKKEILEGLHTGEPVLPKKKIYLLRGKQAKRSLIGEERLVAMLENLGFTIVNPQGMTFEDQIRVLKNAEVVVALHGAALTNIIFCDPQTLIVELRSTYLPPEHYSSIAKTYNLRFETVSLSPKSLVQKKHIANKQSLILTEESINELMAKLSPVTNPLKGVSEN</sequence>
<organism evidence="5 6">
    <name type="scientific">Larkinella arboricola</name>
    <dbReference type="NCBI Taxonomy" id="643671"/>
    <lineage>
        <taxon>Bacteria</taxon>
        <taxon>Pseudomonadati</taxon>
        <taxon>Bacteroidota</taxon>
        <taxon>Cytophagia</taxon>
        <taxon>Cytophagales</taxon>
        <taxon>Spirosomataceae</taxon>
        <taxon>Larkinella</taxon>
    </lineage>
</organism>
<dbReference type="InterPro" id="IPR049625">
    <property type="entry name" value="Glyco_transf_61_cat"/>
</dbReference>
<dbReference type="GO" id="GO:0016757">
    <property type="term" value="F:glycosyltransferase activity"/>
    <property type="evidence" value="ECO:0007669"/>
    <property type="project" value="UniProtKB-KW"/>
</dbReference>
<comment type="caution">
    <text evidence="5">The sequence shown here is derived from an EMBL/GenBank/DDBJ whole genome shotgun (WGS) entry which is preliminary data.</text>
</comment>
<reference evidence="5 6" key="1">
    <citation type="submission" date="2018-06" db="EMBL/GenBank/DDBJ databases">
        <title>Genomic Encyclopedia of Archaeal and Bacterial Type Strains, Phase II (KMG-II): from individual species to whole genera.</title>
        <authorList>
            <person name="Goeker M."/>
        </authorList>
    </citation>
    <scope>NUCLEOTIDE SEQUENCE [LARGE SCALE GENOMIC DNA]</scope>
    <source>
        <strain evidence="5 6">DSM 21851</strain>
    </source>
</reference>
<name>A0A327X1I8_LARAB</name>
<dbReference type="Pfam" id="PF04577">
    <property type="entry name" value="Glyco_transf_61"/>
    <property type="match status" value="1"/>
</dbReference>
<evidence type="ECO:0000313" key="6">
    <source>
        <dbReference type="Proteomes" id="UP000248790"/>
    </source>
</evidence>
<evidence type="ECO:0000256" key="2">
    <source>
        <dbReference type="ARBA" id="ARBA00022679"/>
    </source>
</evidence>
<dbReference type="PANTHER" id="PTHR20961:SF150">
    <property type="entry name" value="GLYCOSYLTRANSFERASE FAMILY 61 PROTEIN"/>
    <property type="match status" value="1"/>
</dbReference>
<dbReference type="PANTHER" id="PTHR20961">
    <property type="entry name" value="GLYCOSYLTRANSFERASE"/>
    <property type="match status" value="1"/>
</dbReference>